<feature type="coiled-coil region" evidence="1">
    <location>
        <begin position="67"/>
        <end position="94"/>
    </location>
</feature>
<dbReference type="InterPro" id="IPR027268">
    <property type="entry name" value="Peptidase_M4/M1_CTD_sf"/>
</dbReference>
<gene>
    <name evidence="3" type="ORF">S01H4_01260</name>
</gene>
<feature type="non-terminal residue" evidence="3">
    <location>
        <position position="1"/>
    </location>
</feature>
<comment type="caution">
    <text evidence="3">The sequence shown here is derived from an EMBL/GenBank/DDBJ whole genome shotgun (WGS) entry which is preliminary data.</text>
</comment>
<proteinExistence type="predicted"/>
<protein>
    <recommendedName>
        <fullName evidence="4">DUF1570 domain-containing protein</fullName>
    </recommendedName>
</protein>
<reference evidence="3" key="1">
    <citation type="journal article" date="2014" name="Front. Microbiol.">
        <title>High frequency of phylogenetically diverse reductive dehalogenase-homologous genes in deep subseafloor sedimentary metagenomes.</title>
        <authorList>
            <person name="Kawai M."/>
            <person name="Futagami T."/>
            <person name="Toyoda A."/>
            <person name="Takaki Y."/>
            <person name="Nishi S."/>
            <person name="Hori S."/>
            <person name="Arai W."/>
            <person name="Tsubouchi T."/>
            <person name="Morono Y."/>
            <person name="Uchiyama I."/>
            <person name="Ito T."/>
            <person name="Fujiyama A."/>
            <person name="Inagaki F."/>
            <person name="Takami H."/>
        </authorList>
    </citation>
    <scope>NUCLEOTIDE SEQUENCE</scope>
    <source>
        <strain evidence="3">Expedition CK06-06</strain>
    </source>
</reference>
<dbReference type="Gene3D" id="1.10.390.10">
    <property type="entry name" value="Neutral Protease Domain 2"/>
    <property type="match status" value="1"/>
</dbReference>
<evidence type="ECO:0000313" key="3">
    <source>
        <dbReference type="EMBL" id="GAG67960.1"/>
    </source>
</evidence>
<dbReference type="AlphaFoldDB" id="X0ZEC0"/>
<organism evidence="3">
    <name type="scientific">marine sediment metagenome</name>
    <dbReference type="NCBI Taxonomy" id="412755"/>
    <lineage>
        <taxon>unclassified sequences</taxon>
        <taxon>metagenomes</taxon>
        <taxon>ecological metagenomes</taxon>
    </lineage>
</organism>
<dbReference type="EMBL" id="BART01000220">
    <property type="protein sequence ID" value="GAG67960.1"/>
    <property type="molecule type" value="Genomic_DNA"/>
</dbReference>
<keyword evidence="2" id="KW-0472">Membrane</keyword>
<feature type="transmembrane region" description="Helical" evidence="2">
    <location>
        <begin position="21"/>
        <end position="43"/>
    </location>
</feature>
<evidence type="ECO:0000256" key="2">
    <source>
        <dbReference type="SAM" id="Phobius"/>
    </source>
</evidence>
<evidence type="ECO:0008006" key="4">
    <source>
        <dbReference type="Google" id="ProtNLM"/>
    </source>
</evidence>
<keyword evidence="2" id="KW-1133">Transmembrane helix</keyword>
<sequence>AGHKTCHKYVGVINMRKNIRFTFFLIIYLLFFCSLSLLTVIAVPRYDPCLEWQVLESPHFSVYFSKLQNNEQNNEDFSNNSEQLAQEVADIAEETYHQVNAQLGPPKHHHLQKIAIIIEDFSDYALGFASSFPHRVIRLSLTAPTAKSFDMKFKSWLKMVITHEYTHLAHFEMTAGPTTALRALFGQILTPNALQPIWSIEGLAVYNETKFTAGGRGIDARYDMYLRMAALKNQFNTLDQINGYYLTSWPNGTAPYIYGQSLIHFIAQKYGEDKVIILSEIFCEYPYLGFNYALKRAIGLNLNELYQNWKDSLKEKYQLQAQKILSQKISLLLSN</sequence>
<keyword evidence="2" id="KW-0812">Transmembrane</keyword>
<name>X0ZEC0_9ZZZZ</name>
<accession>X0ZEC0</accession>
<keyword evidence="1" id="KW-0175">Coiled coil</keyword>
<evidence type="ECO:0000256" key="1">
    <source>
        <dbReference type="SAM" id="Coils"/>
    </source>
</evidence>